<feature type="binding site" evidence="15">
    <location>
        <position position="242"/>
    </location>
    <ligand>
        <name>Zn(2+)</name>
        <dbReference type="ChEBI" id="CHEBI:29105"/>
        <label>1</label>
    </ligand>
</feature>
<feature type="transmembrane region" description="Helical" evidence="16">
    <location>
        <begin position="298"/>
        <end position="315"/>
    </location>
</feature>
<feature type="binding site" evidence="15">
    <location>
        <position position="338"/>
    </location>
    <ligand>
        <name>Zn(2+)</name>
        <dbReference type="ChEBI" id="CHEBI:29105"/>
        <label>1</label>
    </ligand>
</feature>
<dbReference type="InParanoid" id="H2AQN1"/>
<keyword evidence="10 14" id="KW-0560">Oxidoreductase</keyword>
<dbReference type="SMART" id="SM01117">
    <property type="entry name" value="Cyt-b5"/>
    <property type="match status" value="1"/>
</dbReference>
<feature type="binding site" evidence="15">
    <location>
        <position position="261"/>
    </location>
    <ligand>
        <name>Zn(2+)</name>
        <dbReference type="ChEBI" id="CHEBI:29105"/>
        <label>1</label>
    </ligand>
</feature>
<dbReference type="GO" id="GO:0005506">
    <property type="term" value="F:iron ion binding"/>
    <property type="evidence" value="ECO:0007669"/>
    <property type="project" value="UniProtKB-UniRule"/>
</dbReference>
<dbReference type="GO" id="GO:0006633">
    <property type="term" value="P:fatty acid biosynthetic process"/>
    <property type="evidence" value="ECO:0007669"/>
    <property type="project" value="UniProtKB-KW"/>
</dbReference>
<feature type="binding site" evidence="15">
    <location>
        <position position="341"/>
    </location>
    <ligand>
        <name>Zn(2+)</name>
        <dbReference type="ChEBI" id="CHEBI:29105"/>
        <label>1</label>
    </ligand>
</feature>
<name>H2AQN1_KAZAF</name>
<evidence type="ECO:0000256" key="6">
    <source>
        <dbReference type="ARBA" id="ARBA00022824"/>
    </source>
</evidence>
<evidence type="ECO:0000256" key="1">
    <source>
        <dbReference type="ARBA" id="ARBA00004477"/>
    </source>
</evidence>
<feature type="transmembrane region" description="Helical" evidence="16">
    <location>
        <begin position="274"/>
        <end position="292"/>
    </location>
</feature>
<gene>
    <name evidence="18" type="primary">KAFR0B03850</name>
    <name evidence="18" type="ORF">KAFR_0B03850</name>
</gene>
<evidence type="ECO:0000256" key="16">
    <source>
        <dbReference type="SAM" id="Phobius"/>
    </source>
</evidence>
<dbReference type="EC" id="1.-.-.-" evidence="14"/>
<comment type="subcellular location">
    <subcellularLocation>
        <location evidence="1">Endoplasmic reticulum membrane</location>
        <topology evidence="1">Multi-pass membrane protein</topology>
    </subcellularLocation>
</comment>
<dbReference type="EMBL" id="HE650822">
    <property type="protein sequence ID" value="CCF56681.1"/>
    <property type="molecule type" value="Genomic_DNA"/>
</dbReference>
<dbReference type="STRING" id="1071382.H2AQN1"/>
<evidence type="ECO:0000256" key="12">
    <source>
        <dbReference type="ARBA" id="ARBA00023136"/>
    </source>
</evidence>
<feature type="domain" description="Cytochrome b5 heme-binding" evidence="17">
    <location>
        <begin position="7"/>
        <end position="85"/>
    </location>
</feature>
<dbReference type="InterPro" id="IPR036400">
    <property type="entry name" value="Cyt_B5-like_heme/steroid_sf"/>
</dbReference>
<dbReference type="AlphaFoldDB" id="H2AQN1"/>
<dbReference type="GeneID" id="13883142"/>
<dbReference type="HOGENOM" id="CLU_034756_0_1_1"/>
<dbReference type="Proteomes" id="UP000005220">
    <property type="component" value="Chromosome 2"/>
</dbReference>
<evidence type="ECO:0000256" key="14">
    <source>
        <dbReference type="PIRNR" id="PIRNR005149"/>
    </source>
</evidence>
<keyword evidence="8 15" id="KW-0862">Zinc</keyword>
<keyword evidence="14" id="KW-0408">Iron</keyword>
<evidence type="ECO:0000256" key="8">
    <source>
        <dbReference type="ARBA" id="ARBA00022833"/>
    </source>
</evidence>
<evidence type="ECO:0000256" key="13">
    <source>
        <dbReference type="ARBA" id="ARBA00023160"/>
    </source>
</evidence>
<keyword evidence="12 14" id="KW-0472">Membrane</keyword>
<evidence type="ECO:0000313" key="18">
    <source>
        <dbReference type="EMBL" id="CCF56681.1"/>
    </source>
</evidence>
<feature type="binding site" evidence="15">
    <location>
        <position position="265"/>
    </location>
    <ligand>
        <name>Zn(2+)</name>
        <dbReference type="ChEBI" id="CHEBI:29105"/>
        <label>1</label>
    </ligand>
</feature>
<dbReference type="Pfam" id="PF04116">
    <property type="entry name" value="FA_hydroxylase"/>
    <property type="match status" value="1"/>
</dbReference>
<comment type="similarity">
    <text evidence="2 14">Belongs to the sterol desaturase family. SCS7 subfamily.</text>
</comment>
<evidence type="ECO:0000256" key="2">
    <source>
        <dbReference type="ARBA" id="ARBA00005747"/>
    </source>
</evidence>
<dbReference type="GO" id="GO:0051999">
    <property type="term" value="P:mannosyl-inositol phosphorylceramide biosynthetic process"/>
    <property type="evidence" value="ECO:0007669"/>
    <property type="project" value="EnsemblFungi"/>
</dbReference>
<dbReference type="PIRSF" id="PIRSF005149">
    <property type="entry name" value="IPC-B_HD"/>
    <property type="match status" value="1"/>
</dbReference>
<dbReference type="FunCoup" id="H2AQN1">
    <property type="interactions" value="265"/>
</dbReference>
<evidence type="ECO:0000313" key="19">
    <source>
        <dbReference type="Proteomes" id="UP000005220"/>
    </source>
</evidence>
<evidence type="ECO:0000256" key="3">
    <source>
        <dbReference type="ARBA" id="ARBA00022516"/>
    </source>
</evidence>
<dbReference type="PROSITE" id="PS50255">
    <property type="entry name" value="CYTOCHROME_B5_2"/>
    <property type="match status" value="1"/>
</dbReference>
<keyword evidence="6 14" id="KW-0256">Endoplasmic reticulum</keyword>
<comment type="function">
    <text evidence="14">Ceramide hydroxylase involved in the hydroxylation of sphingolipid-associated very long chain fatty acids. Postulated to hydroxylate the very long chain fatty acid of dihydroceramides and phytoceramides at C-2.</text>
</comment>
<sequence>MTTAKTLELFSKKEVANHTKREDCWVTIFSRKIYDVTKFLDENRDFDSLLLDYAGTDITDELVNGKLDEKYKALDNDNYLVGYVATADEEQKLLTNKDHKVEVTLEQDFDLATLVVELPPEEKLTIATNYDRDFKKHKFLDLNKPLLPQILKGKFTREFYVDQINRPRHYGQKSAPLFGNAFLEPFSKTAWWVVPTFWLPVVFHFFRVALKNMNNPLALFLFCVGVFVWTLLEYCLHRFLFHFDNYLPENNIAFALHFLLHGFHHYLPMDPYRLVVPPALFIILCAPIYKTVFLLLPYYWACAGFAGGLFGYVYYDMCHYALHHSKLPPFMRRLKQYHLEHHYKNYELGYGITSWFWDKVFGTYLSKDAPASVMKFD</sequence>
<dbReference type="eggNOG" id="KOG0539">
    <property type="taxonomic scope" value="Eukaryota"/>
</dbReference>
<dbReference type="GO" id="GO:0080132">
    <property type="term" value="F:fatty acid 2-hydroxylase activity"/>
    <property type="evidence" value="ECO:0007669"/>
    <property type="project" value="EnsemblFungi"/>
</dbReference>
<evidence type="ECO:0000256" key="7">
    <source>
        <dbReference type="ARBA" id="ARBA00022832"/>
    </source>
</evidence>
<keyword evidence="9 16" id="KW-1133">Transmembrane helix</keyword>
<dbReference type="GO" id="GO:0008270">
    <property type="term" value="F:zinc ion binding"/>
    <property type="evidence" value="ECO:0007669"/>
    <property type="project" value="EnsemblFungi"/>
</dbReference>
<keyword evidence="3 14" id="KW-0444">Lipid biosynthesis</keyword>
<feature type="binding site" evidence="15">
    <location>
        <position position="319"/>
    </location>
    <ligand>
        <name>Zn(2+)</name>
        <dbReference type="ChEBI" id="CHEBI:29105"/>
        <label>1</label>
    </ligand>
</feature>
<keyword evidence="19" id="KW-1185">Reference proteome</keyword>
<dbReference type="RefSeq" id="XP_003955816.1">
    <property type="nucleotide sequence ID" value="XM_003955767.1"/>
</dbReference>
<dbReference type="eggNOG" id="KOG0537">
    <property type="taxonomic scope" value="Eukaryota"/>
</dbReference>
<dbReference type="GO" id="GO:0000038">
    <property type="term" value="P:very long-chain fatty acid metabolic process"/>
    <property type="evidence" value="ECO:0007669"/>
    <property type="project" value="EnsemblFungi"/>
</dbReference>
<keyword evidence="5 14" id="KW-0479">Metal-binding</keyword>
<evidence type="ECO:0000256" key="10">
    <source>
        <dbReference type="ARBA" id="ARBA00023002"/>
    </source>
</evidence>
<feature type="transmembrane region" description="Helical" evidence="16">
    <location>
        <begin position="217"/>
        <end position="239"/>
    </location>
</feature>
<dbReference type="GO" id="GO:0102772">
    <property type="term" value="F:sphingolipid C4-monooxygenase activity"/>
    <property type="evidence" value="ECO:0007669"/>
    <property type="project" value="EnsemblFungi"/>
</dbReference>
<comment type="cofactor">
    <cofactor evidence="14 15">
        <name>Zn(2+)</name>
        <dbReference type="ChEBI" id="CHEBI:29105"/>
    </cofactor>
    <text evidence="14 15">Binds 2 Zn(2+) ions per subunit that likely form a catalytic dimetal center.</text>
</comment>
<keyword evidence="13 14" id="KW-0275">Fatty acid biosynthesis</keyword>
<dbReference type="GO" id="GO:0046513">
    <property type="term" value="P:ceramide biosynthetic process"/>
    <property type="evidence" value="ECO:0007669"/>
    <property type="project" value="EnsemblFungi"/>
</dbReference>
<organism evidence="18 19">
    <name type="scientific">Kazachstania africana (strain ATCC 22294 / BCRC 22015 / CBS 2517 / CECT 1963 / NBRC 1671 / NRRL Y-8276)</name>
    <name type="common">Yeast</name>
    <name type="synonym">Kluyveromyces africanus</name>
    <dbReference type="NCBI Taxonomy" id="1071382"/>
    <lineage>
        <taxon>Eukaryota</taxon>
        <taxon>Fungi</taxon>
        <taxon>Dikarya</taxon>
        <taxon>Ascomycota</taxon>
        <taxon>Saccharomycotina</taxon>
        <taxon>Saccharomycetes</taxon>
        <taxon>Saccharomycetales</taxon>
        <taxon>Saccharomycetaceae</taxon>
        <taxon>Kazachstania</taxon>
    </lineage>
</organism>
<dbReference type="Gene3D" id="3.10.120.10">
    <property type="entry name" value="Cytochrome b5-like heme/steroid binding domain"/>
    <property type="match status" value="1"/>
</dbReference>
<keyword evidence="11 14" id="KW-0443">Lipid metabolism</keyword>
<dbReference type="KEGG" id="kaf:KAFR_0B03850"/>
<dbReference type="SUPFAM" id="SSF55856">
    <property type="entry name" value="Cytochrome b5-like heme/steroid binding domain"/>
    <property type="match status" value="1"/>
</dbReference>
<reference evidence="18 19" key="1">
    <citation type="journal article" date="2011" name="Proc. Natl. Acad. Sci. U.S.A.">
        <title>Evolutionary erosion of yeast sex chromosomes by mating-type switching accidents.</title>
        <authorList>
            <person name="Gordon J.L."/>
            <person name="Armisen D."/>
            <person name="Proux-Wera E."/>
            <person name="Oheigeartaigh S.S."/>
            <person name="Byrne K.P."/>
            <person name="Wolfe K.H."/>
        </authorList>
    </citation>
    <scope>NUCLEOTIDE SEQUENCE [LARGE SCALE GENOMIC DNA]</scope>
    <source>
        <strain evidence="19">ATCC 22294 / BCRC 22015 / CBS 2517 / CECT 1963 / NBRC 1671 / NRRL Y-8276</strain>
    </source>
</reference>
<proteinExistence type="inferred from homology"/>
<dbReference type="GO" id="GO:0005789">
    <property type="term" value="C:endoplasmic reticulum membrane"/>
    <property type="evidence" value="ECO:0007669"/>
    <property type="project" value="UniProtKB-SubCell"/>
</dbReference>
<keyword evidence="4 16" id="KW-0812">Transmembrane</keyword>
<feature type="binding site" evidence="15">
    <location>
        <position position="342"/>
    </location>
    <ligand>
        <name>Zn(2+)</name>
        <dbReference type="ChEBI" id="CHEBI:29105"/>
        <label>1</label>
    </ligand>
</feature>
<evidence type="ECO:0000259" key="17">
    <source>
        <dbReference type="PROSITE" id="PS50255"/>
    </source>
</evidence>
<dbReference type="InterPro" id="IPR014430">
    <property type="entry name" value="Scs7"/>
</dbReference>
<dbReference type="InterPro" id="IPR006694">
    <property type="entry name" value="Fatty_acid_hydroxylase"/>
</dbReference>
<feature type="transmembrane region" description="Helical" evidence="16">
    <location>
        <begin position="190"/>
        <end position="210"/>
    </location>
</feature>
<dbReference type="Pfam" id="PF00173">
    <property type="entry name" value="Cyt-b5"/>
    <property type="match status" value="1"/>
</dbReference>
<dbReference type="PANTHER" id="PTHR12863">
    <property type="entry name" value="FATTY ACID HYDROXYLASE"/>
    <property type="match status" value="1"/>
</dbReference>
<dbReference type="PANTHER" id="PTHR12863:SF1">
    <property type="entry name" value="FATTY ACID 2-HYDROXYLASE"/>
    <property type="match status" value="1"/>
</dbReference>
<evidence type="ECO:0000256" key="11">
    <source>
        <dbReference type="ARBA" id="ARBA00023098"/>
    </source>
</evidence>
<evidence type="ECO:0000256" key="4">
    <source>
        <dbReference type="ARBA" id="ARBA00022692"/>
    </source>
</evidence>
<evidence type="ECO:0000256" key="5">
    <source>
        <dbReference type="ARBA" id="ARBA00022723"/>
    </source>
</evidence>
<dbReference type="OrthoDB" id="2204368at2759"/>
<feature type="binding site" evidence="15">
    <location>
        <position position="264"/>
    </location>
    <ligand>
        <name>Zn(2+)</name>
        <dbReference type="ChEBI" id="CHEBI:29105"/>
        <label>1</label>
    </ligand>
</feature>
<feature type="binding site" evidence="15">
    <location>
        <position position="237"/>
    </location>
    <ligand>
        <name>Zn(2+)</name>
        <dbReference type="ChEBI" id="CHEBI:29105"/>
        <label>1</label>
    </ligand>
</feature>
<evidence type="ECO:0000256" key="9">
    <source>
        <dbReference type="ARBA" id="ARBA00022989"/>
    </source>
</evidence>
<dbReference type="InterPro" id="IPR001199">
    <property type="entry name" value="Cyt_B5-like_heme/steroid-bd"/>
</dbReference>
<keyword evidence="7 14" id="KW-0276">Fatty acid metabolism</keyword>
<feature type="binding site" evidence="15">
    <location>
        <position position="323"/>
    </location>
    <ligand>
        <name>Zn(2+)</name>
        <dbReference type="ChEBI" id="CHEBI:29105"/>
        <label>1</label>
    </ligand>
</feature>
<protein>
    <recommendedName>
        <fullName evidence="14">Ceramide very long chain fatty acid hydroxylase</fullName>
        <ecNumber evidence="14">1.-.-.-</ecNumber>
    </recommendedName>
</protein>
<accession>H2AQN1</accession>
<evidence type="ECO:0000256" key="15">
    <source>
        <dbReference type="PIRSR" id="PIRSR005149-1"/>
    </source>
</evidence>